<dbReference type="AlphaFoldDB" id="A0A8S3QNT5"/>
<dbReference type="InterPro" id="IPR014799">
    <property type="entry name" value="ASD2_dom"/>
</dbReference>
<comment type="similarity">
    <text evidence="2">Belongs to the shroom family.</text>
</comment>
<dbReference type="PROSITE" id="PS51307">
    <property type="entry name" value="ASD2"/>
    <property type="match status" value="1"/>
</dbReference>
<evidence type="ECO:0000256" key="6">
    <source>
        <dbReference type="SAM" id="MobiDB-lite"/>
    </source>
</evidence>
<evidence type="ECO:0000256" key="4">
    <source>
        <dbReference type="ARBA" id="ARBA00023212"/>
    </source>
</evidence>
<dbReference type="InterPro" id="IPR027685">
    <property type="entry name" value="Shroom_fam"/>
</dbReference>
<evidence type="ECO:0000313" key="8">
    <source>
        <dbReference type="EMBL" id="CAG2196272.1"/>
    </source>
</evidence>
<feature type="region of interest" description="Disordered" evidence="6">
    <location>
        <begin position="1"/>
        <end position="51"/>
    </location>
</feature>
<dbReference type="PANTHER" id="PTHR15012">
    <property type="entry name" value="APICAL PROTEIN/SHROOM-RELATED"/>
    <property type="match status" value="1"/>
</dbReference>
<evidence type="ECO:0000256" key="2">
    <source>
        <dbReference type="ARBA" id="ARBA00006469"/>
    </source>
</evidence>
<dbReference type="GO" id="GO:0007015">
    <property type="term" value="P:actin filament organization"/>
    <property type="evidence" value="ECO:0007669"/>
    <property type="project" value="TreeGrafter"/>
</dbReference>
<proteinExistence type="inferred from homology"/>
<dbReference type="GO" id="GO:0005912">
    <property type="term" value="C:adherens junction"/>
    <property type="evidence" value="ECO:0007669"/>
    <property type="project" value="TreeGrafter"/>
</dbReference>
<dbReference type="Gene3D" id="6.10.250.3120">
    <property type="match status" value="2"/>
</dbReference>
<dbReference type="GO" id="GO:0030864">
    <property type="term" value="C:cortical actin cytoskeleton"/>
    <property type="evidence" value="ECO:0007669"/>
    <property type="project" value="TreeGrafter"/>
</dbReference>
<evidence type="ECO:0000256" key="3">
    <source>
        <dbReference type="ARBA" id="ARBA00022490"/>
    </source>
</evidence>
<protein>
    <submittedName>
        <fullName evidence="8">SHROOM</fullName>
    </submittedName>
</protein>
<keyword evidence="3" id="KW-0963">Cytoplasm</keyword>
<dbReference type="EMBL" id="CAJPWZ010000550">
    <property type="protein sequence ID" value="CAG2196272.1"/>
    <property type="molecule type" value="Genomic_DNA"/>
</dbReference>
<gene>
    <name evidence="8" type="ORF">MEDL_11165</name>
</gene>
<dbReference type="GO" id="GO:0016324">
    <property type="term" value="C:apical plasma membrane"/>
    <property type="evidence" value="ECO:0007669"/>
    <property type="project" value="TreeGrafter"/>
</dbReference>
<comment type="subcellular location">
    <subcellularLocation>
        <location evidence="1">Cytoplasm</location>
        <location evidence="1">Cytoskeleton</location>
    </subcellularLocation>
</comment>
<comment type="caution">
    <text evidence="8">The sequence shown here is derived from an EMBL/GenBank/DDBJ whole genome shotgun (WGS) entry which is preliminary data.</text>
</comment>
<feature type="compositionally biased region" description="Basic and acidic residues" evidence="6">
    <location>
        <begin position="30"/>
        <end position="43"/>
    </location>
</feature>
<keyword evidence="4" id="KW-0206">Cytoskeleton</keyword>
<evidence type="ECO:0000256" key="5">
    <source>
        <dbReference type="SAM" id="Coils"/>
    </source>
</evidence>
<evidence type="ECO:0000313" key="9">
    <source>
        <dbReference type="Proteomes" id="UP000683360"/>
    </source>
</evidence>
<dbReference type="Pfam" id="PF08687">
    <property type="entry name" value="ASD2"/>
    <property type="match status" value="1"/>
</dbReference>
<feature type="domain" description="ASD2" evidence="7">
    <location>
        <begin position="1"/>
        <end position="214"/>
    </location>
</feature>
<accession>A0A8S3QNT5</accession>
<keyword evidence="5" id="KW-0175">Coiled coil</keyword>
<organism evidence="8 9">
    <name type="scientific">Mytilus edulis</name>
    <name type="common">Blue mussel</name>
    <dbReference type="NCBI Taxonomy" id="6550"/>
    <lineage>
        <taxon>Eukaryota</taxon>
        <taxon>Metazoa</taxon>
        <taxon>Spiralia</taxon>
        <taxon>Lophotrochozoa</taxon>
        <taxon>Mollusca</taxon>
        <taxon>Bivalvia</taxon>
        <taxon>Autobranchia</taxon>
        <taxon>Pteriomorphia</taxon>
        <taxon>Mytilida</taxon>
        <taxon>Mytiloidea</taxon>
        <taxon>Mytilidae</taxon>
        <taxon>Mytilinae</taxon>
        <taxon>Mytilus</taxon>
    </lineage>
</organism>
<dbReference type="GO" id="GO:0043296">
    <property type="term" value="C:apical junction complex"/>
    <property type="evidence" value="ECO:0007669"/>
    <property type="project" value="TreeGrafter"/>
</dbReference>
<sequence>MDFMNGLFPLDEPVRLPHSPHHSPQSSSVNEEKNDRRMEEQKSPLDTSALPADYFKSDTLIKTKEELVRSIQKKVEKLKEEKSELQKETDEIDEVGQKLVEVVQQKGRTQQEKDKFSSYITDMEKIIKLLLKLSGLLARAENALQSLPDNSSPSIKDCLTDAEYEDYKYFVQMKSKLTIEMQEFEDKITLGQEQILGLKQTLLINDKKNILVYL</sequence>
<dbReference type="GO" id="GO:0051015">
    <property type="term" value="F:actin filament binding"/>
    <property type="evidence" value="ECO:0007669"/>
    <property type="project" value="InterPro"/>
</dbReference>
<evidence type="ECO:0000259" key="7">
    <source>
        <dbReference type="PROSITE" id="PS51307"/>
    </source>
</evidence>
<dbReference type="Proteomes" id="UP000683360">
    <property type="component" value="Unassembled WGS sequence"/>
</dbReference>
<dbReference type="PANTHER" id="PTHR15012:SF32">
    <property type="entry name" value="PROTEIN SHROOM"/>
    <property type="match status" value="1"/>
</dbReference>
<reference evidence="8" key="1">
    <citation type="submission" date="2021-03" db="EMBL/GenBank/DDBJ databases">
        <authorList>
            <person name="Bekaert M."/>
        </authorList>
    </citation>
    <scope>NUCLEOTIDE SEQUENCE</scope>
</reference>
<evidence type="ECO:0000256" key="1">
    <source>
        <dbReference type="ARBA" id="ARBA00004245"/>
    </source>
</evidence>
<keyword evidence="9" id="KW-1185">Reference proteome</keyword>
<feature type="coiled-coil region" evidence="5">
    <location>
        <begin position="61"/>
        <end position="105"/>
    </location>
</feature>
<dbReference type="OrthoDB" id="10063560at2759"/>
<name>A0A8S3QNT5_MYTED</name>